<proteinExistence type="inferred from homology"/>
<dbReference type="EC" id="3.6.1.27" evidence="3 17"/>
<evidence type="ECO:0000313" key="19">
    <source>
        <dbReference type="Proteomes" id="UP001501612"/>
    </source>
</evidence>
<comment type="miscellaneous">
    <text evidence="17">Bacitracin is thought to be involved in the inhibition of peptidoglycan synthesis by sequestering undecaprenyl diphosphate, thereby reducing the pool of lipid carrier available.</text>
</comment>
<keyword evidence="7 17" id="KW-0378">Hydrolase</keyword>
<feature type="transmembrane region" description="Helical" evidence="17">
    <location>
        <begin position="251"/>
        <end position="275"/>
    </location>
</feature>
<dbReference type="PANTHER" id="PTHR30622:SF4">
    <property type="entry name" value="UNDECAPRENYL-DIPHOSPHATASE"/>
    <property type="match status" value="1"/>
</dbReference>
<evidence type="ECO:0000256" key="6">
    <source>
        <dbReference type="ARBA" id="ARBA00022692"/>
    </source>
</evidence>
<evidence type="ECO:0000256" key="9">
    <source>
        <dbReference type="ARBA" id="ARBA00022984"/>
    </source>
</evidence>
<dbReference type="HAMAP" id="MF_01006">
    <property type="entry name" value="Undec_diphosphatase"/>
    <property type="match status" value="1"/>
</dbReference>
<evidence type="ECO:0000256" key="17">
    <source>
        <dbReference type="HAMAP-Rule" id="MF_01006"/>
    </source>
</evidence>
<keyword evidence="13 17" id="KW-0961">Cell wall biogenesis/degradation</keyword>
<sequence>MAVNLSPPRPAARPACPDRRAVGPAAVPAVRSHPVWDYLEAAVLGILQGLTEFLPISSSAHLRIYPQLFGWGDPGAAFTAVVQIGTELAVLLYFRKDIWRIALTWLRSLRAPEYRGHTDARMGWFIILGSLPIVVLGLLFEDAIDSALRSLWVVGSTLIVFGLVLGLADRLGRNDRPIEKLTLRHAVLMGAAQAAALVPGVSRSGATISMGRALGYERAAATRYAFLLAIPAVLGAGVYKLKDVGAEANNYGWGPTIVATVISFVVGYAAIAWLLRYVSTRSYAPFVAYRVLLGGAVLLLLALGVLTPLAGA</sequence>
<feature type="transmembrane region" description="Helical" evidence="17">
    <location>
        <begin position="146"/>
        <end position="168"/>
    </location>
</feature>
<feature type="transmembrane region" description="Helical" evidence="17">
    <location>
        <begin position="220"/>
        <end position="239"/>
    </location>
</feature>
<evidence type="ECO:0000256" key="15">
    <source>
        <dbReference type="ARBA" id="ARBA00032932"/>
    </source>
</evidence>
<evidence type="ECO:0000256" key="4">
    <source>
        <dbReference type="ARBA" id="ARBA00021581"/>
    </source>
</evidence>
<evidence type="ECO:0000256" key="14">
    <source>
        <dbReference type="ARBA" id="ARBA00032707"/>
    </source>
</evidence>
<dbReference type="EMBL" id="BAAAMY010000002">
    <property type="protein sequence ID" value="GAA1909077.1"/>
    <property type="molecule type" value="Genomic_DNA"/>
</dbReference>
<name>A0ABN2P2R9_9ACTN</name>
<evidence type="ECO:0000256" key="13">
    <source>
        <dbReference type="ARBA" id="ARBA00023316"/>
    </source>
</evidence>
<evidence type="ECO:0000256" key="12">
    <source>
        <dbReference type="ARBA" id="ARBA00023251"/>
    </source>
</evidence>
<feature type="transmembrane region" description="Helical" evidence="17">
    <location>
        <begin position="75"/>
        <end position="94"/>
    </location>
</feature>
<dbReference type="NCBIfam" id="TIGR00753">
    <property type="entry name" value="undec_PP_bacA"/>
    <property type="match status" value="1"/>
</dbReference>
<keyword evidence="19" id="KW-1185">Reference proteome</keyword>
<accession>A0ABN2P2R9</accession>
<keyword evidence="8 17" id="KW-0133">Cell shape</keyword>
<dbReference type="Proteomes" id="UP001501612">
    <property type="component" value="Unassembled WGS sequence"/>
</dbReference>
<reference evidence="18 19" key="1">
    <citation type="journal article" date="2019" name="Int. J. Syst. Evol. Microbiol.">
        <title>The Global Catalogue of Microorganisms (GCM) 10K type strain sequencing project: providing services to taxonomists for standard genome sequencing and annotation.</title>
        <authorList>
            <consortium name="The Broad Institute Genomics Platform"/>
            <consortium name="The Broad Institute Genome Sequencing Center for Infectious Disease"/>
            <person name="Wu L."/>
            <person name="Ma J."/>
        </authorList>
    </citation>
    <scope>NUCLEOTIDE SEQUENCE [LARGE SCALE GENOMIC DNA]</scope>
    <source>
        <strain evidence="18 19">JCM 14046</strain>
    </source>
</reference>
<keyword evidence="6 17" id="KW-0812">Transmembrane</keyword>
<dbReference type="Pfam" id="PF02673">
    <property type="entry name" value="BacA"/>
    <property type="match status" value="1"/>
</dbReference>
<comment type="subcellular location">
    <subcellularLocation>
        <location evidence="1 17">Cell membrane</location>
        <topology evidence="1 17">Multi-pass membrane protein</topology>
    </subcellularLocation>
</comment>
<feature type="transmembrane region" description="Helical" evidence="17">
    <location>
        <begin position="287"/>
        <end position="310"/>
    </location>
</feature>
<gene>
    <name evidence="17" type="primary">uppP</name>
    <name evidence="18" type="ORF">GCM10009737_07760</name>
</gene>
<keyword evidence="5 17" id="KW-1003">Cell membrane</keyword>
<evidence type="ECO:0000256" key="2">
    <source>
        <dbReference type="ARBA" id="ARBA00010621"/>
    </source>
</evidence>
<comment type="function">
    <text evidence="17">Catalyzes the dephosphorylation of undecaprenyl diphosphate (UPP). Confers resistance to bacitracin.</text>
</comment>
<protein>
    <recommendedName>
        <fullName evidence="4 17">Undecaprenyl-diphosphatase</fullName>
        <ecNumber evidence="3 17">3.6.1.27</ecNumber>
    </recommendedName>
    <alternativeName>
        <fullName evidence="15 17">Bacitracin resistance protein</fullName>
    </alternativeName>
    <alternativeName>
        <fullName evidence="14 17">Undecaprenyl pyrophosphate phosphatase</fullName>
    </alternativeName>
</protein>
<dbReference type="InterPro" id="IPR003824">
    <property type="entry name" value="UppP"/>
</dbReference>
<evidence type="ECO:0000256" key="5">
    <source>
        <dbReference type="ARBA" id="ARBA00022475"/>
    </source>
</evidence>
<evidence type="ECO:0000256" key="8">
    <source>
        <dbReference type="ARBA" id="ARBA00022960"/>
    </source>
</evidence>
<evidence type="ECO:0000256" key="10">
    <source>
        <dbReference type="ARBA" id="ARBA00022989"/>
    </source>
</evidence>
<keyword evidence="10 17" id="KW-1133">Transmembrane helix</keyword>
<evidence type="ECO:0000256" key="3">
    <source>
        <dbReference type="ARBA" id="ARBA00012374"/>
    </source>
</evidence>
<keyword evidence="12 17" id="KW-0046">Antibiotic resistance</keyword>
<keyword evidence="9 17" id="KW-0573">Peptidoglycan synthesis</keyword>
<dbReference type="NCBIfam" id="NF001392">
    <property type="entry name" value="PRK00281.2-1"/>
    <property type="match status" value="1"/>
</dbReference>
<dbReference type="PANTHER" id="PTHR30622">
    <property type="entry name" value="UNDECAPRENYL-DIPHOSPHATASE"/>
    <property type="match status" value="1"/>
</dbReference>
<comment type="similarity">
    <text evidence="2 17">Belongs to the UppP family.</text>
</comment>
<evidence type="ECO:0000313" key="18">
    <source>
        <dbReference type="EMBL" id="GAA1909077.1"/>
    </source>
</evidence>
<evidence type="ECO:0000256" key="1">
    <source>
        <dbReference type="ARBA" id="ARBA00004651"/>
    </source>
</evidence>
<evidence type="ECO:0000256" key="11">
    <source>
        <dbReference type="ARBA" id="ARBA00023136"/>
    </source>
</evidence>
<comment type="caution">
    <text evidence="18">The sequence shown here is derived from an EMBL/GenBank/DDBJ whole genome shotgun (WGS) entry which is preliminary data.</text>
</comment>
<comment type="catalytic activity">
    <reaction evidence="16 17">
        <text>di-trans,octa-cis-undecaprenyl diphosphate + H2O = di-trans,octa-cis-undecaprenyl phosphate + phosphate + H(+)</text>
        <dbReference type="Rhea" id="RHEA:28094"/>
        <dbReference type="ChEBI" id="CHEBI:15377"/>
        <dbReference type="ChEBI" id="CHEBI:15378"/>
        <dbReference type="ChEBI" id="CHEBI:43474"/>
        <dbReference type="ChEBI" id="CHEBI:58405"/>
        <dbReference type="ChEBI" id="CHEBI:60392"/>
        <dbReference type="EC" id="3.6.1.27"/>
    </reaction>
</comment>
<organism evidence="18 19">
    <name type="scientific">Nocardioides lentus</name>
    <dbReference type="NCBI Taxonomy" id="338077"/>
    <lineage>
        <taxon>Bacteria</taxon>
        <taxon>Bacillati</taxon>
        <taxon>Actinomycetota</taxon>
        <taxon>Actinomycetes</taxon>
        <taxon>Propionibacteriales</taxon>
        <taxon>Nocardioidaceae</taxon>
        <taxon>Nocardioides</taxon>
    </lineage>
</organism>
<evidence type="ECO:0000256" key="7">
    <source>
        <dbReference type="ARBA" id="ARBA00022801"/>
    </source>
</evidence>
<evidence type="ECO:0000256" key="16">
    <source>
        <dbReference type="ARBA" id="ARBA00047594"/>
    </source>
</evidence>
<feature type="transmembrane region" description="Helical" evidence="17">
    <location>
        <begin position="122"/>
        <end position="140"/>
    </location>
</feature>
<keyword evidence="11 17" id="KW-0472">Membrane</keyword>